<evidence type="ECO:0000313" key="3">
    <source>
        <dbReference type="Proteomes" id="UP000076595"/>
    </source>
</evidence>
<evidence type="ECO:0000313" key="2">
    <source>
        <dbReference type="EMBL" id="ANA13885.1"/>
    </source>
</evidence>
<dbReference type="Proteomes" id="UP000076595">
    <property type="component" value="Chromosome"/>
</dbReference>
<keyword evidence="1" id="KW-0472">Membrane</keyword>
<keyword evidence="3" id="KW-1185">Reference proteome</keyword>
<reference evidence="2 3" key="1">
    <citation type="submission" date="2015-03" db="EMBL/GenBank/DDBJ databases">
        <title>Genome study of Acetobacter sp. SLV-7.</title>
        <authorList>
            <person name="Cho G.Y."/>
            <person name="Jeon C.O."/>
        </authorList>
    </citation>
    <scope>NUCLEOTIDE SEQUENCE [LARGE SCALE GENOMIC DNA]</scope>
    <source>
        <strain evidence="2 3">SLV-7</strain>
    </source>
</reference>
<protein>
    <submittedName>
        <fullName evidence="2">Uncharacterized protein</fullName>
    </submittedName>
</protein>
<feature type="transmembrane region" description="Helical" evidence="1">
    <location>
        <begin position="32"/>
        <end position="50"/>
    </location>
</feature>
<evidence type="ECO:0000256" key="1">
    <source>
        <dbReference type="SAM" id="Phobius"/>
    </source>
</evidence>
<accession>A0ABM6AJJ1</accession>
<proteinExistence type="predicted"/>
<dbReference type="EMBL" id="CP011120">
    <property type="protein sequence ID" value="ANA13885.1"/>
    <property type="molecule type" value="Genomic_DNA"/>
</dbReference>
<organism evidence="2 3">
    <name type="scientific">Acetobacter oryzifermentans</name>
    <dbReference type="NCBI Taxonomy" id="1633874"/>
    <lineage>
        <taxon>Bacteria</taxon>
        <taxon>Pseudomonadati</taxon>
        <taxon>Pseudomonadota</taxon>
        <taxon>Alphaproteobacteria</taxon>
        <taxon>Acetobacterales</taxon>
        <taxon>Acetobacteraceae</taxon>
        <taxon>Acetobacter</taxon>
    </lineage>
</organism>
<name>A0ABM6AJJ1_9PROT</name>
<keyword evidence="1" id="KW-0812">Transmembrane</keyword>
<sequence length="59" mass="6566">MGCLEQAAFSLHRRTIHGVVPDFIAFKDNGQMLFGAMLALAQSAIFLLYVQAEQYGYPD</sequence>
<keyword evidence="1" id="KW-1133">Transmembrane helix</keyword>
<gene>
    <name evidence="2" type="ORF">WG31_07525</name>
</gene>